<keyword evidence="3" id="KW-1185">Reference proteome</keyword>
<evidence type="ECO:0000256" key="1">
    <source>
        <dbReference type="SAM" id="SignalP"/>
    </source>
</evidence>
<evidence type="ECO:0000313" key="3">
    <source>
        <dbReference type="Proteomes" id="UP000799118"/>
    </source>
</evidence>
<dbReference type="AlphaFoldDB" id="A0A6A4IA07"/>
<organism evidence="2 3">
    <name type="scientific">Gymnopus androsaceus JB14</name>
    <dbReference type="NCBI Taxonomy" id="1447944"/>
    <lineage>
        <taxon>Eukaryota</taxon>
        <taxon>Fungi</taxon>
        <taxon>Dikarya</taxon>
        <taxon>Basidiomycota</taxon>
        <taxon>Agaricomycotina</taxon>
        <taxon>Agaricomycetes</taxon>
        <taxon>Agaricomycetidae</taxon>
        <taxon>Agaricales</taxon>
        <taxon>Marasmiineae</taxon>
        <taxon>Omphalotaceae</taxon>
        <taxon>Gymnopus</taxon>
    </lineage>
</organism>
<name>A0A6A4IA07_9AGAR</name>
<evidence type="ECO:0008006" key="4">
    <source>
        <dbReference type="Google" id="ProtNLM"/>
    </source>
</evidence>
<dbReference type="EMBL" id="ML769399">
    <property type="protein sequence ID" value="KAE9406840.1"/>
    <property type="molecule type" value="Genomic_DNA"/>
</dbReference>
<feature type="chain" id="PRO_5025372447" description="Secreted protein" evidence="1">
    <location>
        <begin position="24"/>
        <end position="108"/>
    </location>
</feature>
<feature type="signal peptide" evidence="1">
    <location>
        <begin position="1"/>
        <end position="23"/>
    </location>
</feature>
<protein>
    <recommendedName>
        <fullName evidence="4">Secreted protein</fullName>
    </recommendedName>
</protein>
<proteinExistence type="predicted"/>
<keyword evidence="1" id="KW-0732">Signal</keyword>
<accession>A0A6A4IA07</accession>
<sequence>MEWMKRSELLLLLNVILLAQTKSWNLCPLRLIVDVDSNHILLQSTRTCKSCRCGHVMHHVNRFTVFFLRDGLYSFLTHFSSNERRRKLQLTIRHRIRARKEPSMLGSG</sequence>
<dbReference type="Proteomes" id="UP000799118">
    <property type="component" value="Unassembled WGS sequence"/>
</dbReference>
<reference evidence="2" key="1">
    <citation type="journal article" date="2019" name="Environ. Microbiol.">
        <title>Fungal ecological strategies reflected in gene transcription - a case study of two litter decomposers.</title>
        <authorList>
            <person name="Barbi F."/>
            <person name="Kohler A."/>
            <person name="Barry K."/>
            <person name="Baskaran P."/>
            <person name="Daum C."/>
            <person name="Fauchery L."/>
            <person name="Ihrmark K."/>
            <person name="Kuo A."/>
            <person name="LaButti K."/>
            <person name="Lipzen A."/>
            <person name="Morin E."/>
            <person name="Grigoriev I.V."/>
            <person name="Henrissat B."/>
            <person name="Lindahl B."/>
            <person name="Martin F."/>
        </authorList>
    </citation>
    <scope>NUCLEOTIDE SEQUENCE</scope>
    <source>
        <strain evidence="2">JB14</strain>
    </source>
</reference>
<evidence type="ECO:0000313" key="2">
    <source>
        <dbReference type="EMBL" id="KAE9406840.1"/>
    </source>
</evidence>
<gene>
    <name evidence="2" type="ORF">BT96DRAFT_190548</name>
</gene>